<dbReference type="PATRIC" id="fig|188932.3.peg.282"/>
<dbReference type="Proteomes" id="UP000071561">
    <property type="component" value="Chromosome"/>
</dbReference>
<dbReference type="RefSeq" id="WP_084359010.1">
    <property type="nucleotide sequence ID" value="NZ_CP014504.1"/>
</dbReference>
<dbReference type="KEGG" id="pcm:AY601_0279"/>
<dbReference type="AlphaFoldDB" id="A0A127V7M3"/>
<protein>
    <recommendedName>
        <fullName evidence="3">DUF2158 domain-containing protein</fullName>
    </recommendedName>
</protein>
<dbReference type="InterPro" id="IPR019226">
    <property type="entry name" value="DUF2158"/>
</dbReference>
<dbReference type="EMBL" id="CP014504">
    <property type="protein sequence ID" value="AMP97247.1"/>
    <property type="molecule type" value="Genomic_DNA"/>
</dbReference>
<evidence type="ECO:0000313" key="2">
    <source>
        <dbReference type="Proteomes" id="UP000071561"/>
    </source>
</evidence>
<evidence type="ECO:0000313" key="1">
    <source>
        <dbReference type="EMBL" id="AMP97247.1"/>
    </source>
</evidence>
<keyword evidence="2" id="KW-1185">Reference proteome</keyword>
<accession>A0A127V7M3</accession>
<dbReference type="OrthoDB" id="1264301at2"/>
<name>A0A127V7M3_9SPHI</name>
<evidence type="ECO:0008006" key="3">
    <source>
        <dbReference type="Google" id="ProtNLM"/>
    </source>
</evidence>
<sequence length="56" mass="5961">MAKFATGAIVALKSGGPNMTAGTLTEVGYVTCFWFDQNQSLQSVTLHEDLLVEAVV</sequence>
<dbReference type="Pfam" id="PF09926">
    <property type="entry name" value="DUF2158"/>
    <property type="match status" value="1"/>
</dbReference>
<gene>
    <name evidence="1" type="ORF">AY601_0279</name>
</gene>
<reference evidence="1 2" key="1">
    <citation type="submission" date="2016-03" db="EMBL/GenBank/DDBJ databases">
        <title>Complete genome sequence of Pedobacter cryoconitis PAMC 27485.</title>
        <authorList>
            <person name="Lee J."/>
            <person name="Kim O.-S."/>
        </authorList>
    </citation>
    <scope>NUCLEOTIDE SEQUENCE [LARGE SCALE GENOMIC DNA]</scope>
    <source>
        <strain evidence="1 2">PAMC 27485</strain>
    </source>
</reference>
<proteinExistence type="predicted"/>
<organism evidence="1 2">
    <name type="scientific">Pedobacter cryoconitis</name>
    <dbReference type="NCBI Taxonomy" id="188932"/>
    <lineage>
        <taxon>Bacteria</taxon>
        <taxon>Pseudomonadati</taxon>
        <taxon>Bacteroidota</taxon>
        <taxon>Sphingobacteriia</taxon>
        <taxon>Sphingobacteriales</taxon>
        <taxon>Sphingobacteriaceae</taxon>
        <taxon>Pedobacter</taxon>
    </lineage>
</organism>